<dbReference type="RefSeq" id="WP_283870518.1">
    <property type="nucleotide sequence ID" value="NZ_CP126101.1"/>
</dbReference>
<evidence type="ECO:0000313" key="2">
    <source>
        <dbReference type="EMBL" id="WHY52031.1"/>
    </source>
</evidence>
<dbReference type="EMBL" id="CP126101">
    <property type="protein sequence ID" value="WHY52031.1"/>
    <property type="molecule type" value="Genomic_DNA"/>
</dbReference>
<evidence type="ECO:0000313" key="3">
    <source>
        <dbReference type="Proteomes" id="UP001178322"/>
    </source>
</evidence>
<gene>
    <name evidence="2" type="ORF">QNH24_02020</name>
</gene>
<dbReference type="AlphaFoldDB" id="A0AAX3WZD3"/>
<organism evidence="2 3">
    <name type="scientific">Lysinibacillus pakistanensis</name>
    <dbReference type="NCBI Taxonomy" id="759811"/>
    <lineage>
        <taxon>Bacteria</taxon>
        <taxon>Bacillati</taxon>
        <taxon>Bacillota</taxon>
        <taxon>Bacilli</taxon>
        <taxon>Bacillales</taxon>
        <taxon>Bacillaceae</taxon>
        <taxon>Lysinibacillus</taxon>
    </lineage>
</organism>
<reference evidence="2" key="1">
    <citation type="submission" date="2023-05" db="EMBL/GenBank/DDBJ databases">
        <title>Comparative genomics of Bacillaceae isolates and their secondary metabolite potential.</title>
        <authorList>
            <person name="Song L."/>
            <person name="Nielsen L.J."/>
            <person name="Mohite O."/>
            <person name="Xu X."/>
            <person name="Weber T."/>
            <person name="Kovacs A.T."/>
        </authorList>
    </citation>
    <scope>NUCLEOTIDE SEQUENCE</scope>
    <source>
        <strain evidence="2">LY1</strain>
    </source>
</reference>
<feature type="coiled-coil region" evidence="1">
    <location>
        <begin position="29"/>
        <end position="56"/>
    </location>
</feature>
<proteinExistence type="predicted"/>
<protein>
    <submittedName>
        <fullName evidence="2">Uncharacterized protein</fullName>
    </submittedName>
</protein>
<sequence>MGHFVDKKDHDEYIEIQNNLTELLKKQMSSNSSEEIESLKKEIRILKTELAKYEEILKLKN</sequence>
<accession>A0AAX3WZD3</accession>
<dbReference type="Proteomes" id="UP001178322">
    <property type="component" value="Chromosome"/>
</dbReference>
<name>A0AAX3WZD3_9BACI</name>
<keyword evidence="1" id="KW-0175">Coiled coil</keyword>
<evidence type="ECO:0000256" key="1">
    <source>
        <dbReference type="SAM" id="Coils"/>
    </source>
</evidence>